<protein>
    <submittedName>
        <fullName evidence="2">CHAT domain-containing protein</fullName>
    </submittedName>
</protein>
<keyword evidence="3" id="KW-1185">Reference proteome</keyword>
<dbReference type="RefSeq" id="WP_233726052.1">
    <property type="nucleotide sequence ID" value="NZ_JAJVCN010000001.1"/>
</dbReference>
<gene>
    <name evidence="2" type="ORF">LWC34_17225</name>
</gene>
<sequence>MAGEFAEAERCLDEYGRLYRALGGNKIGEANLLKARARLELARHGGLSIRSLRHLPRTTGALRRIRKSFKQAERAYRDAGMATGRSSVRWHIDLIDILGAGHSKGARRLGGEARDSLDRARDHLLYAELQNTAGNAAAALEAYQAAEAEAVHASATTFAVAAAAGSAEMAYALGDTDATARHLRSAVQYAESIRAAVASGTARRHIANTVRAHYEHAMYLAARIDDGELALEIAERLRTERLAGLLRRGTRALPPDLAGLLSEIGRINDALTVRDPSLRGVRSAQPIEDLADRHSAELVARRDELRRMLADRTNDLFADTFGAEPVRVERLAAIEEHVLLIVPVTTNDGEYLVSVWRSPSGECTAQIVAVSEQISMLRTILTQQDLLDRLNLRAQSLQPLGAVIPDSAHQELLDTRALLKLVIVPTGWLWAVPFAAVPLGDDSFLVDHADIVLSPSLRFLMALADRERSADVPKAAVSWLDPEANFTAPELDALAFHPAGHLALTDLGAVKDAFVRGGAQWQTAVLAAHGDREPGLAHAILAGSATILTAADFLDSTAQAPKTISLASCHSGFPGGEDHHEPLGLALTALAAGATNVVSAHFEIDSEDGPMRQCLTRLYTGMPDHESISALLGQILRDPVMRGPNQSTWLYRWAALTVIGTH</sequence>
<dbReference type="InterPro" id="IPR024983">
    <property type="entry name" value="CHAT_dom"/>
</dbReference>
<dbReference type="Proteomes" id="UP001521150">
    <property type="component" value="Unassembled WGS sequence"/>
</dbReference>
<evidence type="ECO:0000313" key="3">
    <source>
        <dbReference type="Proteomes" id="UP001521150"/>
    </source>
</evidence>
<dbReference type="Pfam" id="PF12770">
    <property type="entry name" value="CHAT"/>
    <property type="match status" value="1"/>
</dbReference>
<evidence type="ECO:0000259" key="1">
    <source>
        <dbReference type="Pfam" id="PF12770"/>
    </source>
</evidence>
<name>A0ABS8ZCI5_9PSEU</name>
<feature type="domain" description="CHAT" evidence="1">
    <location>
        <begin position="411"/>
        <end position="660"/>
    </location>
</feature>
<accession>A0ABS8ZCI5</accession>
<dbReference type="EMBL" id="JAJVCN010000001">
    <property type="protein sequence ID" value="MCE7004555.1"/>
    <property type="molecule type" value="Genomic_DNA"/>
</dbReference>
<reference evidence="2 3" key="1">
    <citation type="submission" date="2021-12" db="EMBL/GenBank/DDBJ databases">
        <title>Genome sequence of Kibdelosporangium philippinense ATCC 49844.</title>
        <authorList>
            <person name="Fedorov E.A."/>
            <person name="Omeragic M."/>
            <person name="Shalygina K.F."/>
            <person name="Maclea K.S."/>
        </authorList>
    </citation>
    <scope>NUCLEOTIDE SEQUENCE [LARGE SCALE GENOMIC DNA]</scope>
    <source>
        <strain evidence="2 3">ATCC 49844</strain>
    </source>
</reference>
<evidence type="ECO:0000313" key="2">
    <source>
        <dbReference type="EMBL" id="MCE7004555.1"/>
    </source>
</evidence>
<proteinExistence type="predicted"/>
<comment type="caution">
    <text evidence="2">The sequence shown here is derived from an EMBL/GenBank/DDBJ whole genome shotgun (WGS) entry which is preliminary data.</text>
</comment>
<organism evidence="2 3">
    <name type="scientific">Kibdelosporangium philippinense</name>
    <dbReference type="NCBI Taxonomy" id="211113"/>
    <lineage>
        <taxon>Bacteria</taxon>
        <taxon>Bacillati</taxon>
        <taxon>Actinomycetota</taxon>
        <taxon>Actinomycetes</taxon>
        <taxon>Pseudonocardiales</taxon>
        <taxon>Pseudonocardiaceae</taxon>
        <taxon>Kibdelosporangium</taxon>
    </lineage>
</organism>